<dbReference type="EMBL" id="JAGRRH010000009">
    <property type="protein sequence ID" value="KAG7365454.1"/>
    <property type="molecule type" value="Genomic_DNA"/>
</dbReference>
<accession>A0A9K3LPC5</accession>
<protein>
    <submittedName>
        <fullName evidence="1">Uncharacterized protein</fullName>
    </submittedName>
</protein>
<keyword evidence="2" id="KW-1185">Reference proteome</keyword>
<comment type="caution">
    <text evidence="1">The sequence shown here is derived from an EMBL/GenBank/DDBJ whole genome shotgun (WGS) entry which is preliminary data.</text>
</comment>
<sequence>MEFSTNRKCRDVQSHKIAKIMKHLHDSALQFQLKDCSITGGTIEKRKSNSHKWIDTLRQMLCVEWRFSALLARYPFIECQNISTTSNMALAGFLFTKMKARSREQLQFGLDDHLDGVALLLQQNFGGTTIDCTNTMQKNLGYYVGM</sequence>
<dbReference type="Proteomes" id="UP000693970">
    <property type="component" value="Unassembled WGS sequence"/>
</dbReference>
<reference evidence="1" key="2">
    <citation type="submission" date="2021-04" db="EMBL/GenBank/DDBJ databases">
        <authorList>
            <person name="Podell S."/>
        </authorList>
    </citation>
    <scope>NUCLEOTIDE SEQUENCE</scope>
    <source>
        <strain evidence="1">Hildebrandi</strain>
    </source>
</reference>
<proteinExistence type="predicted"/>
<organism evidence="1 2">
    <name type="scientific">Nitzschia inconspicua</name>
    <dbReference type="NCBI Taxonomy" id="303405"/>
    <lineage>
        <taxon>Eukaryota</taxon>
        <taxon>Sar</taxon>
        <taxon>Stramenopiles</taxon>
        <taxon>Ochrophyta</taxon>
        <taxon>Bacillariophyta</taxon>
        <taxon>Bacillariophyceae</taxon>
        <taxon>Bacillariophycidae</taxon>
        <taxon>Bacillariales</taxon>
        <taxon>Bacillariaceae</taxon>
        <taxon>Nitzschia</taxon>
    </lineage>
</organism>
<evidence type="ECO:0000313" key="2">
    <source>
        <dbReference type="Proteomes" id="UP000693970"/>
    </source>
</evidence>
<dbReference type="AlphaFoldDB" id="A0A9K3LPC5"/>
<evidence type="ECO:0000313" key="1">
    <source>
        <dbReference type="EMBL" id="KAG7365454.1"/>
    </source>
</evidence>
<gene>
    <name evidence="1" type="ORF">IV203_038658</name>
</gene>
<reference evidence="1" key="1">
    <citation type="journal article" date="2021" name="Sci. Rep.">
        <title>Diploid genomic architecture of Nitzschia inconspicua, an elite biomass production diatom.</title>
        <authorList>
            <person name="Oliver A."/>
            <person name="Podell S."/>
            <person name="Pinowska A."/>
            <person name="Traller J.C."/>
            <person name="Smith S.R."/>
            <person name="McClure R."/>
            <person name="Beliaev A."/>
            <person name="Bohutskyi P."/>
            <person name="Hill E.A."/>
            <person name="Rabines A."/>
            <person name="Zheng H."/>
            <person name="Allen L.Z."/>
            <person name="Kuo A."/>
            <person name="Grigoriev I.V."/>
            <person name="Allen A.E."/>
            <person name="Hazlebeck D."/>
            <person name="Allen E.E."/>
        </authorList>
    </citation>
    <scope>NUCLEOTIDE SEQUENCE</scope>
    <source>
        <strain evidence="1">Hildebrandi</strain>
    </source>
</reference>
<name>A0A9K3LPC5_9STRA</name>